<evidence type="ECO:0000256" key="1">
    <source>
        <dbReference type="SAM" id="MobiDB-lite"/>
    </source>
</evidence>
<feature type="compositionally biased region" description="Pro residues" evidence="1">
    <location>
        <begin position="88"/>
        <end position="98"/>
    </location>
</feature>
<organism evidence="2">
    <name type="scientific">Anthurium amnicola</name>
    <dbReference type="NCBI Taxonomy" id="1678845"/>
    <lineage>
        <taxon>Eukaryota</taxon>
        <taxon>Viridiplantae</taxon>
        <taxon>Streptophyta</taxon>
        <taxon>Embryophyta</taxon>
        <taxon>Tracheophyta</taxon>
        <taxon>Spermatophyta</taxon>
        <taxon>Magnoliopsida</taxon>
        <taxon>Liliopsida</taxon>
        <taxon>Araceae</taxon>
        <taxon>Pothoideae</taxon>
        <taxon>Potheae</taxon>
        <taxon>Anthurium</taxon>
    </lineage>
</organism>
<feature type="compositionally biased region" description="Low complexity" evidence="1">
    <location>
        <begin position="99"/>
        <end position="127"/>
    </location>
</feature>
<feature type="region of interest" description="Disordered" evidence="1">
    <location>
        <begin position="1"/>
        <end position="187"/>
    </location>
</feature>
<gene>
    <name evidence="2" type="ORF">g.118502</name>
</gene>
<dbReference type="AlphaFoldDB" id="A0A1D1ZKW8"/>
<feature type="non-terminal residue" evidence="2">
    <location>
        <position position="1"/>
    </location>
</feature>
<sequence length="213" mass="23029">REREREQWASRARKGGSRERGPMVGYAEPCPLCGNNKRRRLVRSVDDDLPRSAPPAVPLDRNSTSDPTPHLHRALLLRPPAHSQVSSPSPPETPPAVSPGPSSTRPSDSSSNSCPTPDAPLPTAALPGIVPQPPTPMSAPSSKGDAGPRRQPGAHPGDGIADEENCKKRGETKDPWAATEEGKEEEEVAAIRIRCKCGCLQEFLYRQKRTWSS</sequence>
<proteinExistence type="predicted"/>
<feature type="compositionally biased region" description="Basic and acidic residues" evidence="1">
    <location>
        <begin position="164"/>
        <end position="174"/>
    </location>
</feature>
<dbReference type="EMBL" id="GDJX01000427">
    <property type="protein sequence ID" value="JAT67509.1"/>
    <property type="molecule type" value="Transcribed_RNA"/>
</dbReference>
<name>A0A1D1ZKW8_9ARAE</name>
<reference evidence="2" key="1">
    <citation type="submission" date="2015-07" db="EMBL/GenBank/DDBJ databases">
        <title>Transcriptome Assembly of Anthurium amnicola.</title>
        <authorList>
            <person name="Suzuki J."/>
        </authorList>
    </citation>
    <scope>NUCLEOTIDE SEQUENCE</scope>
</reference>
<feature type="non-terminal residue" evidence="2">
    <location>
        <position position="213"/>
    </location>
</feature>
<feature type="compositionally biased region" description="Low complexity" evidence="1">
    <location>
        <begin position="76"/>
        <end position="87"/>
    </location>
</feature>
<accession>A0A1D1ZKW8</accession>
<protein>
    <submittedName>
        <fullName evidence="2">Uncharacterized protein</fullName>
    </submittedName>
</protein>
<evidence type="ECO:0000313" key="2">
    <source>
        <dbReference type="EMBL" id="JAT67509.1"/>
    </source>
</evidence>